<reference evidence="3" key="1">
    <citation type="submission" date="2017-06" db="EMBL/GenBank/DDBJ databases">
        <authorList>
            <person name="Varghese N."/>
            <person name="Submissions S."/>
        </authorList>
    </citation>
    <scope>NUCLEOTIDE SEQUENCE [LARGE SCALE GENOMIC DNA]</scope>
    <source>
        <strain evidence="3">DSM 26170</strain>
    </source>
</reference>
<keyword evidence="2" id="KW-0547">Nucleotide-binding</keyword>
<keyword evidence="2" id="KW-0067">ATP-binding</keyword>
<dbReference type="Proteomes" id="UP000292859">
    <property type="component" value="Unassembled WGS sequence"/>
</dbReference>
<protein>
    <submittedName>
        <fullName evidence="2">ATP-binding protein</fullName>
    </submittedName>
</protein>
<keyword evidence="4" id="KW-1185">Reference proteome</keyword>
<dbReference type="OrthoDB" id="9813285at2"/>
<evidence type="ECO:0000313" key="3">
    <source>
        <dbReference type="Proteomes" id="UP000198409"/>
    </source>
</evidence>
<gene>
    <name evidence="2" type="ORF">EYF88_13450</name>
    <name evidence="1" type="ORF">SAMN06265378_11045</name>
</gene>
<reference evidence="2 4" key="3">
    <citation type="submission" date="2019-02" db="EMBL/GenBank/DDBJ databases">
        <authorList>
            <person name="Zhang G."/>
        </authorList>
    </citation>
    <scope>NUCLEOTIDE SEQUENCE [LARGE SCALE GENOMIC DNA]</scope>
    <source>
        <strain evidence="2 4">CMB17</strain>
    </source>
</reference>
<dbReference type="GO" id="GO:0005524">
    <property type="term" value="F:ATP binding"/>
    <property type="evidence" value="ECO:0007669"/>
    <property type="project" value="UniProtKB-KW"/>
</dbReference>
<dbReference type="InterPro" id="IPR038461">
    <property type="entry name" value="Schlafen_AlbA_2_dom_sf"/>
</dbReference>
<sequence length="461" mass="50707">MDLTQDRINALLVAPSESLNVEIKSWIDPASPEGKGKIAKAALALRNRNGGYLIIGLDDSTMLPVTDGRPANIRTAFHIDILQAIISKYAAIPFEVGVGFAFRDGQEFPVIGVPEGSIVPVACKADLHVNGIKHLNQNAVYFRTLQANGTPSSAAINWGDWRELADICFENREADIGRFLRRHLDGNGRASLASALSAKGTKEFSLRERAAEALAEGDRRRDQLIQTITAEERKAAGSLGSWSVALVFAPSRADASNRTFLNTISSANPQLTGWPIWLDSRRFIDKSAAPRLMDGVWQSVIANIGAGWSSHLDIQTMDASGVFYLWRLLQDDLTNKVEPLTKLDPILIIYRVAETIAVGLSFARALGQAEDTRLGFLFRWDKLRGRTLDAWADRISYFSPGREAFDQRVESFVEVSAGTPVSAIAPAVGHVIAPLMRAFDGFEISQNVVEQRVQRLLERKL</sequence>
<dbReference type="Proteomes" id="UP000198409">
    <property type="component" value="Unassembled WGS sequence"/>
</dbReference>
<dbReference type="Gene3D" id="3.30.950.30">
    <property type="entry name" value="Schlafen, AAA domain"/>
    <property type="match status" value="1"/>
</dbReference>
<dbReference type="AlphaFoldDB" id="A0A238XGU4"/>
<organism evidence="1 3">
    <name type="scientific">Paracoccus sediminis</name>
    <dbReference type="NCBI Taxonomy" id="1214787"/>
    <lineage>
        <taxon>Bacteria</taxon>
        <taxon>Pseudomonadati</taxon>
        <taxon>Pseudomonadota</taxon>
        <taxon>Alphaproteobacteria</taxon>
        <taxon>Rhodobacterales</taxon>
        <taxon>Paracoccaceae</taxon>
        <taxon>Paracoccus</taxon>
    </lineage>
</organism>
<proteinExistence type="predicted"/>
<accession>A0A238XGU4</accession>
<name>A0A238XGU4_9RHOB</name>
<dbReference type="EMBL" id="SIRL01000010">
    <property type="protein sequence ID" value="TBN48506.1"/>
    <property type="molecule type" value="Genomic_DNA"/>
</dbReference>
<evidence type="ECO:0000313" key="2">
    <source>
        <dbReference type="EMBL" id="TBN48506.1"/>
    </source>
</evidence>
<dbReference type="RefSeq" id="WP_131023364.1">
    <property type="nucleotide sequence ID" value="NZ_FZNM01000010.1"/>
</dbReference>
<reference evidence="1" key="2">
    <citation type="submission" date="2017-06" db="EMBL/GenBank/DDBJ databases">
        <authorList>
            <person name="Kim H.J."/>
            <person name="Triplett B.A."/>
        </authorList>
    </citation>
    <scope>NUCLEOTIDE SEQUENCE [LARGE SCALE GENOMIC DNA]</scope>
    <source>
        <strain evidence="1">DSM 26170</strain>
    </source>
</reference>
<dbReference type="EMBL" id="FZNM01000010">
    <property type="protein sequence ID" value="SNR58215.1"/>
    <property type="molecule type" value="Genomic_DNA"/>
</dbReference>
<evidence type="ECO:0000313" key="4">
    <source>
        <dbReference type="Proteomes" id="UP000292859"/>
    </source>
</evidence>
<evidence type="ECO:0000313" key="1">
    <source>
        <dbReference type="EMBL" id="SNR58215.1"/>
    </source>
</evidence>